<dbReference type="Gramene" id="PRQ33005">
    <property type="protein sequence ID" value="PRQ33005"/>
    <property type="gene ID" value="RchiOBHm_Chr5g0052661"/>
</dbReference>
<keyword evidence="3" id="KW-0611">Plant defense</keyword>
<evidence type="ECO:0000313" key="9">
    <source>
        <dbReference type="Proteomes" id="UP000238479"/>
    </source>
</evidence>
<evidence type="ECO:0000313" key="8">
    <source>
        <dbReference type="EMBL" id="PRQ33005.1"/>
    </source>
</evidence>
<dbReference type="SUPFAM" id="SSF52540">
    <property type="entry name" value="P-loop containing nucleoside triphosphate hydrolases"/>
    <property type="match status" value="1"/>
</dbReference>
<dbReference type="Gene3D" id="1.20.5.4130">
    <property type="match status" value="1"/>
</dbReference>
<dbReference type="InterPro" id="IPR055414">
    <property type="entry name" value="LRR_R13L4/SHOC2-like"/>
</dbReference>
<evidence type="ECO:0000256" key="1">
    <source>
        <dbReference type="ARBA" id="ARBA00022737"/>
    </source>
</evidence>
<evidence type="ECO:0000259" key="7">
    <source>
        <dbReference type="Pfam" id="PF23598"/>
    </source>
</evidence>
<reference evidence="8 9" key="1">
    <citation type="journal article" date="2018" name="Nat. Genet.">
        <title>The Rosa genome provides new insights in the design of modern roses.</title>
        <authorList>
            <person name="Bendahmane M."/>
        </authorList>
    </citation>
    <scope>NUCLEOTIDE SEQUENCE [LARGE SCALE GENOMIC DNA]</scope>
    <source>
        <strain evidence="9">cv. Old Blush</strain>
    </source>
</reference>
<evidence type="ECO:0000259" key="5">
    <source>
        <dbReference type="Pfam" id="PF18052"/>
    </source>
</evidence>
<dbReference type="EMBL" id="PDCK01000043">
    <property type="protein sequence ID" value="PRQ33005.1"/>
    <property type="molecule type" value="Genomic_DNA"/>
</dbReference>
<sequence>MALSVTDLLIGKLATILEYEGTTIAGVRHEVDKIKEEFLSMKAFLADAEANKPKTEGQKLWVARIRDLAYDVEDIIDEFMYHMYAKQTGGRLSRGLHKTIRAPCNLWFSHKIAKKLQKITDVIKAIPERNQRYGVGLVGGGGGATTSDDIQKLVQNQAESSFFIMEDELVGIEGKKQILMGWLMDDEQHQTVISVVGMGGSGKTTLVAKTFTNELVKRHFDCYAWITVSQTYDAVHLFRSLIRELYKSRKENFPTILNAMSRIELLELLVNYLESRKYLVVLDDVWDIKVWREIKVPLQDRHLGSRVVLTTRNEEVASNSFGVESYVYRIQPLQKNEAWELFSRKAFSTKQHKTCPTELKSLACQLVEKCEGLPLGIVALGGFMSSKKSLDQWQQVCNNLNWYLHNNSSLDPVRNILLLSFNDLPSQLKHCFLYCSLFPEDYLFKSKRLTRLWIAEGFVENMKGVTPEEVADGYLRELCFLSMLQVADDFVSVTSSGTSSGRPKKFKMHDLMREFSLSTAEKEKFGYVYNGREVMEEISTRRLSIHRMEGEIKSWRGMSKIRSLLVFDTDMSSLSFLNTLVSRFKLLRTLDLEDVQIDNLPGAVVYLFNLRYLNLKGTLIEELPESIRCLRNLQFLNIRDTKIESLPQGIMRLLNLRNLSMFRYTWNLYFNVVRGTKAPSNICKLQKLQSLSIIESEGDTCRLIANMTQLKSICISNVKERDEIDLWVSIKKFTLLQSLGLMASNEEEILPVKAQCPPLPHLRKLTLFGRLQNVTPWFSSLHSLTALFLHWSRLEEDLLPQIEALLNLTRLCLCNAYVGDELCFHRGFVKLMRLELLNFASVKKITIENGVMPNLRYLCVDSFMELKTVPLGLEYLSTLQYLGLKDVPIEVIRPIQKGGVDRSKVQHIPEIIHVFEQSSNWIHENLA</sequence>
<dbReference type="OMA" id="VVECEPR"/>
<evidence type="ECO:0000256" key="2">
    <source>
        <dbReference type="ARBA" id="ARBA00022741"/>
    </source>
</evidence>
<dbReference type="Pfam" id="PF23598">
    <property type="entry name" value="LRR_14"/>
    <property type="match status" value="1"/>
</dbReference>
<dbReference type="FunFam" id="3.40.50.300:FF:001091">
    <property type="entry name" value="Probable disease resistance protein At1g61300"/>
    <property type="match status" value="1"/>
</dbReference>
<dbReference type="OrthoDB" id="598235at2759"/>
<dbReference type="InterPro" id="IPR058922">
    <property type="entry name" value="WHD_DRP"/>
</dbReference>
<dbReference type="PRINTS" id="PR00364">
    <property type="entry name" value="DISEASERSIST"/>
</dbReference>
<dbReference type="InterPro" id="IPR002182">
    <property type="entry name" value="NB-ARC"/>
</dbReference>
<dbReference type="SUPFAM" id="SSF52058">
    <property type="entry name" value="L domain-like"/>
    <property type="match status" value="1"/>
</dbReference>
<dbReference type="STRING" id="74649.A0A2P6QFN9"/>
<accession>A0A2P6QFN9</accession>
<dbReference type="GO" id="GO:0043531">
    <property type="term" value="F:ADP binding"/>
    <property type="evidence" value="ECO:0007669"/>
    <property type="project" value="InterPro"/>
</dbReference>
<dbReference type="GO" id="GO:0098542">
    <property type="term" value="P:defense response to other organism"/>
    <property type="evidence" value="ECO:0007669"/>
    <property type="project" value="TreeGrafter"/>
</dbReference>
<dbReference type="CDD" id="cd14798">
    <property type="entry name" value="RX-CC_like"/>
    <property type="match status" value="1"/>
</dbReference>
<dbReference type="Proteomes" id="UP000238479">
    <property type="component" value="Chromosome 5"/>
</dbReference>
<dbReference type="InterPro" id="IPR032675">
    <property type="entry name" value="LRR_dom_sf"/>
</dbReference>
<feature type="domain" description="NB-ARC" evidence="4">
    <location>
        <begin position="175"/>
        <end position="350"/>
    </location>
</feature>
<dbReference type="InterPro" id="IPR042197">
    <property type="entry name" value="Apaf_helical"/>
</dbReference>
<dbReference type="Pfam" id="PF18052">
    <property type="entry name" value="Rx_N"/>
    <property type="match status" value="1"/>
</dbReference>
<keyword evidence="8" id="KW-0378">Hydrolase</keyword>
<dbReference type="Gene3D" id="3.80.10.10">
    <property type="entry name" value="Ribonuclease Inhibitor"/>
    <property type="match status" value="1"/>
</dbReference>
<dbReference type="InterPro" id="IPR038005">
    <property type="entry name" value="RX-like_CC"/>
</dbReference>
<evidence type="ECO:0000259" key="4">
    <source>
        <dbReference type="Pfam" id="PF00931"/>
    </source>
</evidence>
<evidence type="ECO:0000259" key="6">
    <source>
        <dbReference type="Pfam" id="PF23559"/>
    </source>
</evidence>
<organism evidence="8 9">
    <name type="scientific">Rosa chinensis</name>
    <name type="common">China rose</name>
    <dbReference type="NCBI Taxonomy" id="74649"/>
    <lineage>
        <taxon>Eukaryota</taxon>
        <taxon>Viridiplantae</taxon>
        <taxon>Streptophyta</taxon>
        <taxon>Embryophyta</taxon>
        <taxon>Tracheophyta</taxon>
        <taxon>Spermatophyta</taxon>
        <taxon>Magnoliopsida</taxon>
        <taxon>eudicotyledons</taxon>
        <taxon>Gunneridae</taxon>
        <taxon>Pentapetalae</taxon>
        <taxon>rosids</taxon>
        <taxon>fabids</taxon>
        <taxon>Rosales</taxon>
        <taxon>Rosaceae</taxon>
        <taxon>Rosoideae</taxon>
        <taxon>Rosoideae incertae sedis</taxon>
        <taxon>Rosa</taxon>
    </lineage>
</organism>
<feature type="domain" description="Disease resistance protein winged helix" evidence="6">
    <location>
        <begin position="437"/>
        <end position="515"/>
    </location>
</feature>
<dbReference type="PANTHER" id="PTHR23155">
    <property type="entry name" value="DISEASE RESISTANCE PROTEIN RP"/>
    <property type="match status" value="1"/>
</dbReference>
<dbReference type="FunFam" id="1.10.8.430:FF:000003">
    <property type="entry name" value="Probable disease resistance protein At5g66910"/>
    <property type="match status" value="1"/>
</dbReference>
<dbReference type="InterPro" id="IPR041118">
    <property type="entry name" value="Rx_N"/>
</dbReference>
<feature type="domain" description="Disease resistance R13L4/SHOC-2-like LRR" evidence="7">
    <location>
        <begin position="560"/>
        <end position="881"/>
    </location>
</feature>
<dbReference type="Gene3D" id="3.40.50.300">
    <property type="entry name" value="P-loop containing nucleotide triphosphate hydrolases"/>
    <property type="match status" value="1"/>
</dbReference>
<protein>
    <submittedName>
        <fullName evidence="8">Putative P-loop containing nucleoside triphosphate hydrolase, leucine-rich repeat domain, L</fullName>
    </submittedName>
</protein>
<proteinExistence type="predicted"/>
<dbReference type="Pfam" id="PF23559">
    <property type="entry name" value="WHD_DRP"/>
    <property type="match status" value="1"/>
</dbReference>
<dbReference type="InterPro" id="IPR044974">
    <property type="entry name" value="Disease_R_plants"/>
</dbReference>
<keyword evidence="2" id="KW-0547">Nucleotide-binding</keyword>
<dbReference type="InterPro" id="IPR036388">
    <property type="entry name" value="WH-like_DNA-bd_sf"/>
</dbReference>
<dbReference type="Gene3D" id="1.10.10.10">
    <property type="entry name" value="Winged helix-like DNA-binding domain superfamily/Winged helix DNA-binding domain"/>
    <property type="match status" value="1"/>
</dbReference>
<dbReference type="AlphaFoldDB" id="A0A2P6QFN9"/>
<dbReference type="Gene3D" id="1.10.8.430">
    <property type="entry name" value="Helical domain of apoptotic protease-activating factors"/>
    <property type="match status" value="1"/>
</dbReference>
<dbReference type="InterPro" id="IPR027417">
    <property type="entry name" value="P-loop_NTPase"/>
</dbReference>
<gene>
    <name evidence="8" type="ORF">RchiOBHm_Chr5g0052661</name>
</gene>
<dbReference type="Pfam" id="PF00931">
    <property type="entry name" value="NB-ARC"/>
    <property type="match status" value="1"/>
</dbReference>
<dbReference type="PANTHER" id="PTHR23155:SF1205">
    <property type="entry name" value="DISEASE RESISTANCE PROTEIN RPM1"/>
    <property type="match status" value="1"/>
</dbReference>
<dbReference type="GO" id="GO:0016787">
    <property type="term" value="F:hydrolase activity"/>
    <property type="evidence" value="ECO:0007669"/>
    <property type="project" value="UniProtKB-KW"/>
</dbReference>
<evidence type="ECO:0000256" key="3">
    <source>
        <dbReference type="ARBA" id="ARBA00022821"/>
    </source>
</evidence>
<keyword evidence="1" id="KW-0677">Repeat</keyword>
<comment type="caution">
    <text evidence="8">The sequence shown here is derived from an EMBL/GenBank/DDBJ whole genome shotgun (WGS) entry which is preliminary data.</text>
</comment>
<dbReference type="FunFam" id="1.10.10.10:FF:000322">
    <property type="entry name" value="Probable disease resistance protein At1g63360"/>
    <property type="match status" value="1"/>
</dbReference>
<feature type="domain" description="Disease resistance N-terminal" evidence="5">
    <location>
        <begin position="8"/>
        <end position="87"/>
    </location>
</feature>
<keyword evidence="9" id="KW-1185">Reference proteome</keyword>
<name>A0A2P6QFN9_ROSCH</name>